<protein>
    <submittedName>
        <fullName evidence="2">DUF411 domain-containing protein</fullName>
    </submittedName>
</protein>
<feature type="chain" id="PRO_5035282269" evidence="1">
    <location>
        <begin position="20"/>
        <end position="153"/>
    </location>
</feature>
<dbReference type="Pfam" id="PF04214">
    <property type="entry name" value="DUF411"/>
    <property type="match status" value="1"/>
</dbReference>
<comment type="caution">
    <text evidence="2">The sequence shown here is derived from an EMBL/GenBank/DDBJ whole genome shotgun (WGS) entry which is preliminary data.</text>
</comment>
<dbReference type="AlphaFoldDB" id="A0A8J7SFW2"/>
<dbReference type="Proteomes" id="UP000655420">
    <property type="component" value="Unassembled WGS sequence"/>
</dbReference>
<reference evidence="2" key="1">
    <citation type="submission" date="2020-12" db="EMBL/GenBank/DDBJ databases">
        <title>Bacterial taxonomy.</title>
        <authorList>
            <person name="Pan X."/>
        </authorList>
    </citation>
    <scope>NUCLEOTIDE SEQUENCE</scope>
    <source>
        <strain evidence="2">M0105</strain>
    </source>
</reference>
<dbReference type="EMBL" id="JAEHHL010000002">
    <property type="protein sequence ID" value="MBK0398690.1"/>
    <property type="molecule type" value="Genomic_DNA"/>
</dbReference>
<proteinExistence type="predicted"/>
<keyword evidence="1" id="KW-0732">Signal</keyword>
<name>A0A8J7SFW2_9RHOB</name>
<accession>A0A8J7SFW2</accession>
<sequence length="153" mass="16119">MPRRTFSIAPLAFALATFAAPGLAAAQAVEVMKSPTCGCCTAWAEHMQHAGFDVALRDTPDDMLAQAKARLGITIATASCHTAMVEGYVIEGHVPAEDVRRLLAERPDAVGLSVPGMPIGSPGMEMGDAAEPYEVLLLRRDGGTEVFARHGTN</sequence>
<dbReference type="RefSeq" id="WP_200608199.1">
    <property type="nucleotide sequence ID" value="NZ_JAEHHL010000002.1"/>
</dbReference>
<evidence type="ECO:0000313" key="3">
    <source>
        <dbReference type="Proteomes" id="UP000655420"/>
    </source>
</evidence>
<organism evidence="2 3">
    <name type="scientific">Thermohalobaculum xanthum</name>
    <dbReference type="NCBI Taxonomy" id="2753746"/>
    <lineage>
        <taxon>Bacteria</taxon>
        <taxon>Pseudomonadati</taxon>
        <taxon>Pseudomonadota</taxon>
        <taxon>Alphaproteobacteria</taxon>
        <taxon>Rhodobacterales</taxon>
        <taxon>Paracoccaceae</taxon>
        <taxon>Thermohalobaculum</taxon>
    </lineage>
</organism>
<keyword evidence="3" id="KW-1185">Reference proteome</keyword>
<dbReference type="InterPro" id="IPR007332">
    <property type="entry name" value="DUF411"/>
</dbReference>
<feature type="signal peptide" evidence="1">
    <location>
        <begin position="1"/>
        <end position="19"/>
    </location>
</feature>
<evidence type="ECO:0000256" key="1">
    <source>
        <dbReference type="SAM" id="SignalP"/>
    </source>
</evidence>
<evidence type="ECO:0000313" key="2">
    <source>
        <dbReference type="EMBL" id="MBK0398690.1"/>
    </source>
</evidence>
<gene>
    <name evidence="2" type="ORF">H0I76_05785</name>
</gene>